<dbReference type="InterPro" id="IPR001279">
    <property type="entry name" value="Metallo-B-lactamas"/>
</dbReference>
<dbReference type="SUPFAM" id="SSF56281">
    <property type="entry name" value="Metallo-hydrolase/oxidoreductase"/>
    <property type="match status" value="1"/>
</dbReference>
<evidence type="ECO:0000313" key="6">
    <source>
        <dbReference type="EMBL" id="KKO18848.1"/>
    </source>
</evidence>
<keyword evidence="3" id="KW-0378">Hydrolase</keyword>
<accession>A0A0M2URZ5</accession>
<dbReference type="CDD" id="cd16281">
    <property type="entry name" value="metallo-hydrolase-like_MBL-fold"/>
    <property type="match status" value="1"/>
</dbReference>
<dbReference type="Proteomes" id="UP000034954">
    <property type="component" value="Unassembled WGS sequence"/>
</dbReference>
<gene>
    <name evidence="6" type="ORF">BROFUL_02441</name>
</gene>
<dbReference type="EMBL" id="LAQJ01000232">
    <property type="protein sequence ID" value="KKO18848.1"/>
    <property type="molecule type" value="Genomic_DNA"/>
</dbReference>
<dbReference type="GO" id="GO:0016787">
    <property type="term" value="F:hydrolase activity"/>
    <property type="evidence" value="ECO:0007669"/>
    <property type="project" value="UniProtKB-KW"/>
</dbReference>
<dbReference type="Gene3D" id="3.60.15.10">
    <property type="entry name" value="Ribonuclease Z/Hydroxyacylglutathione hydrolase-like"/>
    <property type="match status" value="1"/>
</dbReference>
<organism evidence="6 7">
    <name type="scientific">Candidatus Brocadia fulgida</name>
    <dbReference type="NCBI Taxonomy" id="380242"/>
    <lineage>
        <taxon>Bacteria</taxon>
        <taxon>Pseudomonadati</taxon>
        <taxon>Planctomycetota</taxon>
        <taxon>Candidatus Brocadiia</taxon>
        <taxon>Candidatus Brocadiales</taxon>
        <taxon>Candidatus Brocadiaceae</taxon>
        <taxon>Candidatus Brocadia</taxon>
    </lineage>
</organism>
<dbReference type="PANTHER" id="PTHR42978:SF6">
    <property type="entry name" value="QUORUM-QUENCHING LACTONASE YTNP-RELATED"/>
    <property type="match status" value="1"/>
</dbReference>
<name>A0A0M2URZ5_9BACT</name>
<feature type="domain" description="Metallo-beta-lactamase" evidence="5">
    <location>
        <begin position="47"/>
        <end position="257"/>
    </location>
</feature>
<evidence type="ECO:0000256" key="4">
    <source>
        <dbReference type="ARBA" id="ARBA00022833"/>
    </source>
</evidence>
<proteinExistence type="inferred from homology"/>
<keyword evidence="4" id="KW-0862">Zinc</keyword>
<evidence type="ECO:0000313" key="7">
    <source>
        <dbReference type="Proteomes" id="UP000034954"/>
    </source>
</evidence>
<dbReference type="PANTHER" id="PTHR42978">
    <property type="entry name" value="QUORUM-QUENCHING LACTONASE YTNP-RELATED-RELATED"/>
    <property type="match status" value="1"/>
</dbReference>
<keyword evidence="7" id="KW-1185">Reference proteome</keyword>
<dbReference type="SMART" id="SM00849">
    <property type="entry name" value="Lactamase_B"/>
    <property type="match status" value="1"/>
</dbReference>
<comment type="caution">
    <text evidence="6">The sequence shown here is derived from an EMBL/GenBank/DDBJ whole genome shotgun (WGS) entry which is preliminary data.</text>
</comment>
<evidence type="ECO:0000256" key="2">
    <source>
        <dbReference type="ARBA" id="ARBA00022723"/>
    </source>
</evidence>
<evidence type="ECO:0000256" key="3">
    <source>
        <dbReference type="ARBA" id="ARBA00022801"/>
    </source>
</evidence>
<dbReference type="GO" id="GO:0046872">
    <property type="term" value="F:metal ion binding"/>
    <property type="evidence" value="ECO:0007669"/>
    <property type="project" value="UniProtKB-KW"/>
</dbReference>
<dbReference type="AlphaFoldDB" id="A0A0M2URZ5"/>
<dbReference type="Pfam" id="PF00753">
    <property type="entry name" value="Lactamase_B"/>
    <property type="match status" value="1"/>
</dbReference>
<sequence>MKLGTFTIYPVNDSDLYLDGGAVFGIVPRVLWEKVYPPDSKNRIRLSLHCLLIATGHHNILIDTGIGSKHDEKFCQRYGIDKGYHLLESLKHVGYRPENIDIVINTHLHFDHAGGNTTMDKKKGIVPTFPKARYLVQKGEMDAAINSNERTRASYLAEDFLPLADAGLLSVVQEEIIEVDMGVSLIKTGGHTRHHQCVKIESQGGIAFFLADLIPTTAHLQYPYISGYDLFPLETLENKKKILQQAFEEHWLLIFQHDPALCMGYLKKVDERFEIEEVKRDGFF</sequence>
<keyword evidence="2" id="KW-0479">Metal-binding</keyword>
<dbReference type="InterPro" id="IPR051013">
    <property type="entry name" value="MBL_superfamily_lactonases"/>
</dbReference>
<reference evidence="6 7" key="1">
    <citation type="journal article" date="2013" name="BMC Microbiol.">
        <title>Identification of the type II cytochrome c maturation pathway in anammox bacteria by comparative genomics.</title>
        <authorList>
            <person name="Ferousi C."/>
            <person name="Speth D.R."/>
            <person name="Reimann J."/>
            <person name="Op den Camp H.J."/>
            <person name="Allen J.W."/>
            <person name="Keltjens J.T."/>
            <person name="Jetten M.S."/>
        </authorList>
    </citation>
    <scope>NUCLEOTIDE SEQUENCE [LARGE SCALE GENOMIC DNA]</scope>
    <source>
        <strain evidence="6">RU1</strain>
    </source>
</reference>
<protein>
    <recommendedName>
        <fullName evidence="5">Metallo-beta-lactamase domain-containing protein</fullName>
    </recommendedName>
</protein>
<dbReference type="InterPro" id="IPR036866">
    <property type="entry name" value="RibonucZ/Hydroxyglut_hydro"/>
</dbReference>
<comment type="similarity">
    <text evidence="1">Belongs to the metallo-beta-lactamase superfamily.</text>
</comment>
<evidence type="ECO:0000259" key="5">
    <source>
        <dbReference type="SMART" id="SM00849"/>
    </source>
</evidence>
<evidence type="ECO:0000256" key="1">
    <source>
        <dbReference type="ARBA" id="ARBA00007749"/>
    </source>
</evidence>